<dbReference type="Gene3D" id="3.30.1540.10">
    <property type="entry name" value="formyl-coa transferase, domain 3"/>
    <property type="match status" value="1"/>
</dbReference>
<dbReference type="InterPro" id="IPR050483">
    <property type="entry name" value="CoA-transferase_III_domain"/>
</dbReference>
<organism evidence="2 3">
    <name type="scientific">Paraburkholderia solitsugae</name>
    <dbReference type="NCBI Taxonomy" id="2675748"/>
    <lineage>
        <taxon>Bacteria</taxon>
        <taxon>Pseudomonadati</taxon>
        <taxon>Pseudomonadota</taxon>
        <taxon>Betaproteobacteria</taxon>
        <taxon>Burkholderiales</taxon>
        <taxon>Burkholderiaceae</taxon>
        <taxon>Paraburkholderia</taxon>
    </lineage>
</organism>
<dbReference type="PANTHER" id="PTHR48207:SF3">
    <property type="entry name" value="SUCCINATE--HYDROXYMETHYLGLUTARATE COA-TRANSFERASE"/>
    <property type="match status" value="1"/>
</dbReference>
<accession>A0ABX2BNL9</accession>
<gene>
    <name evidence="2" type="ORF">GNZ12_14590</name>
</gene>
<dbReference type="SUPFAM" id="SSF89796">
    <property type="entry name" value="CoA-transferase family III (CaiB/BaiF)"/>
    <property type="match status" value="1"/>
</dbReference>
<dbReference type="Proteomes" id="UP000652198">
    <property type="component" value="Unassembled WGS sequence"/>
</dbReference>
<dbReference type="PANTHER" id="PTHR48207">
    <property type="entry name" value="SUCCINATE--HYDROXYMETHYLGLUTARATE COA-TRANSFERASE"/>
    <property type="match status" value="1"/>
</dbReference>
<comment type="caution">
    <text evidence="2">The sequence shown here is derived from an EMBL/GenBank/DDBJ whole genome shotgun (WGS) entry which is preliminary data.</text>
</comment>
<keyword evidence="3" id="KW-1185">Reference proteome</keyword>
<dbReference type="InterPro" id="IPR044855">
    <property type="entry name" value="CoA-Trfase_III_dom3_sf"/>
</dbReference>
<proteinExistence type="predicted"/>
<dbReference type="EMBL" id="WOEY01000058">
    <property type="protein sequence ID" value="NPT42512.1"/>
    <property type="molecule type" value="Genomic_DNA"/>
</dbReference>
<keyword evidence="1 2" id="KW-0808">Transferase</keyword>
<dbReference type="InterPro" id="IPR023606">
    <property type="entry name" value="CoA-Trfase_III_dom_1_sf"/>
</dbReference>
<evidence type="ECO:0000256" key="1">
    <source>
        <dbReference type="ARBA" id="ARBA00022679"/>
    </source>
</evidence>
<reference evidence="2 3" key="1">
    <citation type="submission" date="2019-11" db="EMBL/GenBank/DDBJ databases">
        <title>Metabolism of dissolved organic matter in forest soils.</title>
        <authorList>
            <person name="Cyle K.T."/>
            <person name="Wilhelm R.C."/>
            <person name="Martinez C.E."/>
        </authorList>
    </citation>
    <scope>NUCLEOTIDE SEQUENCE [LARGE SCALE GENOMIC DNA]</scope>
    <source>
        <strain evidence="2 3">1N</strain>
    </source>
</reference>
<evidence type="ECO:0000313" key="3">
    <source>
        <dbReference type="Proteomes" id="UP000652198"/>
    </source>
</evidence>
<dbReference type="RefSeq" id="WP_172310991.1">
    <property type="nucleotide sequence ID" value="NZ_WOEY01000058.1"/>
</dbReference>
<name>A0ABX2BNL9_9BURK</name>
<dbReference type="Pfam" id="PF02515">
    <property type="entry name" value="CoA_transf_3"/>
    <property type="match status" value="1"/>
</dbReference>
<sequence>MGAPLEGLKVVDFTRVLAGPLCTKTLRDLGADVTKIEPPGGDSGRGGVPFIGTMSVYYAQQNAGKRNLSLDLNWPEARAIVTDLCREADIIVENFRPGTLARFGLGYEQVREFNPAVIYVSMSGYGQTGPWRNRPAFAPTVQAETGLTDILREHYEHGPDEVRNDACSHADVYTGLHGAIAVLAALQHRSQTGEGQHVDVSMAATMLAVNERAGAQLSGIDTNGEPPALSAPESHIFRLPDGRQVTIAASPIYSPMFVRYCAMMRRTDLLQDPRFSTALLRRENLDVLLDEIRTWIMTFNDLDELQAQVSEQGLAIGVVRTTQEIAESEWAEDWGAIVEVDDRSGGTMRMPGPPWRFSTATLPPPGIPAFQGEHNVELLAERNVDPAFIQELRERRVLLSRRGIREDFDAP</sequence>
<dbReference type="Gene3D" id="3.40.50.10540">
    <property type="entry name" value="Crotonobetainyl-coa:carnitine coa-transferase, domain 1"/>
    <property type="match status" value="1"/>
</dbReference>
<dbReference type="GO" id="GO:0016740">
    <property type="term" value="F:transferase activity"/>
    <property type="evidence" value="ECO:0007669"/>
    <property type="project" value="UniProtKB-KW"/>
</dbReference>
<dbReference type="InterPro" id="IPR003673">
    <property type="entry name" value="CoA-Trfase_fam_III"/>
</dbReference>
<protein>
    <submittedName>
        <fullName evidence="2">CoA transferase</fullName>
    </submittedName>
</protein>
<evidence type="ECO:0000313" key="2">
    <source>
        <dbReference type="EMBL" id="NPT42512.1"/>
    </source>
</evidence>